<dbReference type="Proteomes" id="UP000837857">
    <property type="component" value="Chromosome 16"/>
</dbReference>
<evidence type="ECO:0000313" key="3">
    <source>
        <dbReference type="Proteomes" id="UP000837857"/>
    </source>
</evidence>
<gene>
    <name evidence="2" type="ORF">IPOD504_LOCUS5352</name>
</gene>
<organism evidence="2 3">
    <name type="scientific">Iphiclides podalirius</name>
    <name type="common">scarce swallowtail</name>
    <dbReference type="NCBI Taxonomy" id="110791"/>
    <lineage>
        <taxon>Eukaryota</taxon>
        <taxon>Metazoa</taxon>
        <taxon>Ecdysozoa</taxon>
        <taxon>Arthropoda</taxon>
        <taxon>Hexapoda</taxon>
        <taxon>Insecta</taxon>
        <taxon>Pterygota</taxon>
        <taxon>Neoptera</taxon>
        <taxon>Endopterygota</taxon>
        <taxon>Lepidoptera</taxon>
        <taxon>Glossata</taxon>
        <taxon>Ditrysia</taxon>
        <taxon>Papilionoidea</taxon>
        <taxon>Papilionidae</taxon>
        <taxon>Papilioninae</taxon>
        <taxon>Iphiclides</taxon>
    </lineage>
</organism>
<keyword evidence="3" id="KW-1185">Reference proteome</keyword>
<name>A0ABN8I422_9NEOP</name>
<reference evidence="2" key="1">
    <citation type="submission" date="2022-03" db="EMBL/GenBank/DDBJ databases">
        <authorList>
            <person name="Martin H S."/>
        </authorList>
    </citation>
    <scope>NUCLEOTIDE SEQUENCE</scope>
</reference>
<sequence>MNLYKDYRQKVRKEGLQFTNIILGGDIAPKLHHYLQLLDNLKIKEGSYEEYYGEVKKIVNSFIIHWTEVMNNAIKEADKVTTVVDKSELLEYVNNTIEMQKVKQSHFEGFFLPISTAAEKRDYDEITILYDKHMERLENVRLAVIAMRDPETMKNFAKEHFTISLHRKNDIFAFTHNYIAMMLSKKIHEINVSLKEIVNRTRNNLRDLQERRDEELGELLNQLYNKNKEHLTVFRRSGRTSLEMAEVQRCMDKLKGEIEGRKDEVLCRLKEEFNYWKQKLTEFKRIAKTIDDLNKLERVVLEQQTTYLELRDTQIPKTERKCWEHLEGVFEEKLVRLDEKKREAARALLSFFSVRGPDHIFYNDSVGRYYVDEYGHQVYFYDYGLKMCHVNCAGEFFETPDTEVYYYDKNGRYVLDENGDKLYKIRSLHQLLSSGR</sequence>
<feature type="non-terminal residue" evidence="2">
    <location>
        <position position="436"/>
    </location>
</feature>
<evidence type="ECO:0000256" key="1">
    <source>
        <dbReference type="SAM" id="Coils"/>
    </source>
</evidence>
<keyword evidence="1" id="KW-0175">Coiled coil</keyword>
<evidence type="ECO:0000313" key="2">
    <source>
        <dbReference type="EMBL" id="CAH2046064.1"/>
    </source>
</evidence>
<protein>
    <submittedName>
        <fullName evidence="2">Uncharacterized protein</fullName>
    </submittedName>
</protein>
<feature type="coiled-coil region" evidence="1">
    <location>
        <begin position="191"/>
        <end position="218"/>
    </location>
</feature>
<dbReference type="EMBL" id="OW152828">
    <property type="protein sequence ID" value="CAH2046064.1"/>
    <property type="molecule type" value="Genomic_DNA"/>
</dbReference>
<accession>A0ABN8I422</accession>
<proteinExistence type="predicted"/>